<keyword evidence="2" id="KW-1185">Reference proteome</keyword>
<gene>
    <name evidence="1" type="ORF">CINCED_3A014519</name>
</gene>
<sequence length="181" mass="20947">MTDDEEKTHSECKVSNLCKKIVEGVDKVGDHNHLTASSLGKLSANLITPQLENFLYRWDKLNEDSLPMKRDFYSMLTESDITEEYDHAKALTCSKIFRDLCMETYSLNAVHYYTVPGLSFHVIMKFTGKKLDLLTDYDMLLMFENGIRGGLMQASLRYAKANNEKTLDYDEKDKSWLIYQD</sequence>
<accession>A0A5E4M6P5</accession>
<proteinExistence type="predicted"/>
<evidence type="ECO:0000313" key="1">
    <source>
        <dbReference type="EMBL" id="VVC27714.1"/>
    </source>
</evidence>
<name>A0A5E4M6P5_9HEMI</name>
<dbReference type="PANTHER" id="PTHR31511:SF12">
    <property type="entry name" value="RHO TERMINATION FACTOR N-TERMINAL DOMAIN-CONTAINING PROTEIN"/>
    <property type="match status" value="1"/>
</dbReference>
<dbReference type="Proteomes" id="UP000325440">
    <property type="component" value="Unassembled WGS sequence"/>
</dbReference>
<evidence type="ECO:0000313" key="2">
    <source>
        <dbReference type="Proteomes" id="UP000325440"/>
    </source>
</evidence>
<dbReference type="EMBL" id="CABPRJ010000476">
    <property type="protein sequence ID" value="VVC27714.1"/>
    <property type="molecule type" value="Genomic_DNA"/>
</dbReference>
<dbReference type="OrthoDB" id="6600976at2759"/>
<reference evidence="1 2" key="1">
    <citation type="submission" date="2019-08" db="EMBL/GenBank/DDBJ databases">
        <authorList>
            <person name="Alioto T."/>
            <person name="Alioto T."/>
            <person name="Gomez Garrido J."/>
        </authorList>
    </citation>
    <scope>NUCLEOTIDE SEQUENCE [LARGE SCALE GENOMIC DNA]</scope>
</reference>
<organism evidence="1 2">
    <name type="scientific">Cinara cedri</name>
    <dbReference type="NCBI Taxonomy" id="506608"/>
    <lineage>
        <taxon>Eukaryota</taxon>
        <taxon>Metazoa</taxon>
        <taxon>Ecdysozoa</taxon>
        <taxon>Arthropoda</taxon>
        <taxon>Hexapoda</taxon>
        <taxon>Insecta</taxon>
        <taxon>Pterygota</taxon>
        <taxon>Neoptera</taxon>
        <taxon>Paraneoptera</taxon>
        <taxon>Hemiptera</taxon>
        <taxon>Sternorrhyncha</taxon>
        <taxon>Aphidomorpha</taxon>
        <taxon>Aphidoidea</taxon>
        <taxon>Aphididae</taxon>
        <taxon>Lachninae</taxon>
        <taxon>Cinara</taxon>
    </lineage>
</organism>
<dbReference type="AlphaFoldDB" id="A0A5E4M6P5"/>
<protein>
    <submittedName>
        <fullName evidence="1">Uncharacterized protein</fullName>
    </submittedName>
</protein>
<dbReference type="PANTHER" id="PTHR31511">
    <property type="entry name" value="PROTEIN CBG23764"/>
    <property type="match status" value="1"/>
</dbReference>